<name>A0A9P1J1I6_9PELO</name>
<keyword evidence="4 5" id="KW-0472">Membrane</keyword>
<reference evidence="7" key="1">
    <citation type="submission" date="2022-11" db="EMBL/GenBank/DDBJ databases">
        <authorList>
            <person name="Kikuchi T."/>
        </authorList>
    </citation>
    <scope>NUCLEOTIDE SEQUENCE</scope>
    <source>
        <strain evidence="7">PS1010</strain>
    </source>
</reference>
<gene>
    <name evidence="7" type="ORF">CAMP_LOCUS16641</name>
</gene>
<dbReference type="PANTHER" id="PTHR23503">
    <property type="entry name" value="SOLUTE CARRIER FAMILY 2"/>
    <property type="match status" value="1"/>
</dbReference>
<dbReference type="PROSITE" id="PS50850">
    <property type="entry name" value="MFS"/>
    <property type="match status" value="1"/>
</dbReference>
<keyword evidence="2 5" id="KW-0812">Transmembrane</keyword>
<dbReference type="Proteomes" id="UP001152747">
    <property type="component" value="Unassembled WGS sequence"/>
</dbReference>
<protein>
    <recommendedName>
        <fullName evidence="6">Major facilitator superfamily (MFS) profile domain-containing protein</fullName>
    </recommendedName>
</protein>
<evidence type="ECO:0000313" key="8">
    <source>
        <dbReference type="Proteomes" id="UP001152747"/>
    </source>
</evidence>
<sequence length="198" mass="22245">MQITSSIWPVIFYSTDFLLDVGFSYSFAEIVSTTMLFVSSTSTFIGMFIVEKFPRKRLLILTAIVNVASLLVFSLCVYFKKQLPGIEYGCVVTLITHGISYSVALGPIAWFITSELVPMSCRAVSQSLALAINHFFALILAFLTFPLYKSYGSIIIIIFYVLPGIICIKTLHKYLPETKDKHINEVVKELKNENEMVG</sequence>
<proteinExistence type="predicted"/>
<dbReference type="InterPro" id="IPR045263">
    <property type="entry name" value="GLUT"/>
</dbReference>
<feature type="transmembrane region" description="Helical" evidence="5">
    <location>
        <begin position="151"/>
        <end position="171"/>
    </location>
</feature>
<evidence type="ECO:0000256" key="1">
    <source>
        <dbReference type="ARBA" id="ARBA00004141"/>
    </source>
</evidence>
<organism evidence="7 8">
    <name type="scientific">Caenorhabditis angaria</name>
    <dbReference type="NCBI Taxonomy" id="860376"/>
    <lineage>
        <taxon>Eukaryota</taxon>
        <taxon>Metazoa</taxon>
        <taxon>Ecdysozoa</taxon>
        <taxon>Nematoda</taxon>
        <taxon>Chromadorea</taxon>
        <taxon>Rhabditida</taxon>
        <taxon>Rhabditina</taxon>
        <taxon>Rhabditomorpha</taxon>
        <taxon>Rhabditoidea</taxon>
        <taxon>Rhabditidae</taxon>
        <taxon>Peloderinae</taxon>
        <taxon>Caenorhabditis</taxon>
    </lineage>
</organism>
<dbReference type="OrthoDB" id="4540492at2759"/>
<feature type="domain" description="Major facilitator superfamily (MFS) profile" evidence="6">
    <location>
        <begin position="1"/>
        <end position="181"/>
    </location>
</feature>
<evidence type="ECO:0000256" key="2">
    <source>
        <dbReference type="ARBA" id="ARBA00022692"/>
    </source>
</evidence>
<feature type="transmembrane region" description="Helical" evidence="5">
    <location>
        <begin position="124"/>
        <end position="145"/>
    </location>
</feature>
<evidence type="ECO:0000313" key="7">
    <source>
        <dbReference type="EMBL" id="CAI5454004.1"/>
    </source>
</evidence>
<dbReference type="GO" id="GO:0016020">
    <property type="term" value="C:membrane"/>
    <property type="evidence" value="ECO:0007669"/>
    <property type="project" value="UniProtKB-SubCell"/>
</dbReference>
<dbReference type="SUPFAM" id="SSF103473">
    <property type="entry name" value="MFS general substrate transporter"/>
    <property type="match status" value="1"/>
</dbReference>
<dbReference type="PANTHER" id="PTHR23503:SF108">
    <property type="entry name" value="MAJOR FACILITATOR SUPERFAMILY (MFS) PROFILE DOMAIN-CONTAINING PROTEIN"/>
    <property type="match status" value="1"/>
</dbReference>
<dbReference type="EMBL" id="CANHGI010000006">
    <property type="protein sequence ID" value="CAI5454004.1"/>
    <property type="molecule type" value="Genomic_DNA"/>
</dbReference>
<comment type="caution">
    <text evidence="7">The sequence shown here is derived from an EMBL/GenBank/DDBJ whole genome shotgun (WGS) entry which is preliminary data.</text>
</comment>
<keyword evidence="8" id="KW-1185">Reference proteome</keyword>
<dbReference type="Gene3D" id="1.20.1250.20">
    <property type="entry name" value="MFS general substrate transporter like domains"/>
    <property type="match status" value="1"/>
</dbReference>
<comment type="subcellular location">
    <subcellularLocation>
        <location evidence="1">Membrane</location>
        <topology evidence="1">Multi-pass membrane protein</topology>
    </subcellularLocation>
</comment>
<evidence type="ECO:0000256" key="5">
    <source>
        <dbReference type="SAM" id="Phobius"/>
    </source>
</evidence>
<keyword evidence="3 5" id="KW-1133">Transmembrane helix</keyword>
<evidence type="ECO:0000256" key="4">
    <source>
        <dbReference type="ARBA" id="ARBA00023136"/>
    </source>
</evidence>
<feature type="transmembrane region" description="Helical" evidence="5">
    <location>
        <begin position="23"/>
        <end position="46"/>
    </location>
</feature>
<evidence type="ECO:0000256" key="3">
    <source>
        <dbReference type="ARBA" id="ARBA00022989"/>
    </source>
</evidence>
<dbReference type="AlphaFoldDB" id="A0A9P1J1I6"/>
<dbReference type="InterPro" id="IPR020846">
    <property type="entry name" value="MFS_dom"/>
</dbReference>
<dbReference type="GO" id="GO:0015149">
    <property type="term" value="F:hexose transmembrane transporter activity"/>
    <property type="evidence" value="ECO:0007669"/>
    <property type="project" value="TreeGrafter"/>
</dbReference>
<evidence type="ECO:0000259" key="6">
    <source>
        <dbReference type="PROSITE" id="PS50850"/>
    </source>
</evidence>
<accession>A0A9P1J1I6</accession>
<feature type="transmembrane region" description="Helical" evidence="5">
    <location>
        <begin position="58"/>
        <end position="80"/>
    </location>
</feature>
<feature type="transmembrane region" description="Helical" evidence="5">
    <location>
        <begin position="86"/>
        <end position="112"/>
    </location>
</feature>
<dbReference type="InterPro" id="IPR036259">
    <property type="entry name" value="MFS_trans_sf"/>
</dbReference>
<dbReference type="InterPro" id="IPR005828">
    <property type="entry name" value="MFS_sugar_transport-like"/>
</dbReference>
<dbReference type="Pfam" id="PF00083">
    <property type="entry name" value="Sugar_tr"/>
    <property type="match status" value="1"/>
</dbReference>